<dbReference type="Gramene" id="CDX79163">
    <property type="protein sequence ID" value="CDX79163"/>
    <property type="gene ID" value="GSBRNA2T00131728001"/>
</dbReference>
<accession>A0A816XNU0</accession>
<gene>
    <name evidence="1" type="ORF">DARMORV10_A01P13850.1</name>
</gene>
<proteinExistence type="predicted"/>
<reference evidence="1" key="1">
    <citation type="submission" date="2021-01" db="EMBL/GenBank/DDBJ databases">
        <authorList>
            <consortium name="Genoscope - CEA"/>
            <person name="William W."/>
        </authorList>
    </citation>
    <scope>NUCLEOTIDE SEQUENCE</scope>
</reference>
<dbReference type="Proteomes" id="UP001295469">
    <property type="component" value="Chromosome A01"/>
</dbReference>
<evidence type="ECO:0000313" key="1">
    <source>
        <dbReference type="EMBL" id="CAF2149201.1"/>
    </source>
</evidence>
<protein>
    <submittedName>
        <fullName evidence="1">(rape) hypothetical protein</fullName>
    </submittedName>
</protein>
<sequence length="39" mass="4982">MHKWFFVLRGYSQCSWGFRHRSVRRIHTFIDFVENMKFM</sequence>
<dbReference type="AlphaFoldDB" id="A0A816XNU0"/>
<organism evidence="1">
    <name type="scientific">Brassica napus</name>
    <name type="common">Rape</name>
    <dbReference type="NCBI Taxonomy" id="3708"/>
    <lineage>
        <taxon>Eukaryota</taxon>
        <taxon>Viridiplantae</taxon>
        <taxon>Streptophyta</taxon>
        <taxon>Embryophyta</taxon>
        <taxon>Tracheophyta</taxon>
        <taxon>Spermatophyta</taxon>
        <taxon>Magnoliopsida</taxon>
        <taxon>eudicotyledons</taxon>
        <taxon>Gunneridae</taxon>
        <taxon>Pentapetalae</taxon>
        <taxon>rosids</taxon>
        <taxon>malvids</taxon>
        <taxon>Brassicales</taxon>
        <taxon>Brassicaceae</taxon>
        <taxon>Brassiceae</taxon>
        <taxon>Brassica</taxon>
    </lineage>
</organism>
<name>A0A816XNU0_BRANA</name>
<dbReference type="EMBL" id="HG994355">
    <property type="protein sequence ID" value="CAF2149201.1"/>
    <property type="molecule type" value="Genomic_DNA"/>
</dbReference>